<dbReference type="Proteomes" id="UP000473699">
    <property type="component" value="Unassembled WGS sequence"/>
</dbReference>
<keyword evidence="2" id="KW-1185">Reference proteome</keyword>
<dbReference type="InterPro" id="IPR052896">
    <property type="entry name" value="GGT-like_enzyme"/>
</dbReference>
<proteinExistence type="predicted"/>
<dbReference type="PRINTS" id="PR01210">
    <property type="entry name" value="GGTRANSPTASE"/>
</dbReference>
<keyword evidence="1" id="KW-0808">Transferase</keyword>
<protein>
    <submittedName>
        <fullName evidence="1">Gamma-glutamyltransferase family protein</fullName>
    </submittedName>
</protein>
<dbReference type="AlphaFoldDB" id="A0A6L5YDH8"/>
<gene>
    <name evidence="1" type="ORF">FYJ74_08880</name>
</gene>
<dbReference type="InterPro" id="IPR043137">
    <property type="entry name" value="GGT_ssub_C"/>
</dbReference>
<dbReference type="Pfam" id="PF01019">
    <property type="entry name" value="G_glu_transpept"/>
    <property type="match status" value="1"/>
</dbReference>
<dbReference type="PANTHER" id="PTHR43881:SF1">
    <property type="entry name" value="GAMMA-GLUTAMYLTRANSPEPTIDASE (AFU_ORTHOLOGUE AFUA_4G13580)"/>
    <property type="match status" value="1"/>
</dbReference>
<dbReference type="SUPFAM" id="SSF56235">
    <property type="entry name" value="N-terminal nucleophile aminohydrolases (Ntn hydrolases)"/>
    <property type="match status" value="1"/>
</dbReference>
<dbReference type="GO" id="GO:0016740">
    <property type="term" value="F:transferase activity"/>
    <property type="evidence" value="ECO:0007669"/>
    <property type="project" value="UniProtKB-KW"/>
</dbReference>
<dbReference type="InterPro" id="IPR029055">
    <property type="entry name" value="Ntn_hydrolases_N"/>
</dbReference>
<evidence type="ECO:0000313" key="2">
    <source>
        <dbReference type="Proteomes" id="UP000473699"/>
    </source>
</evidence>
<evidence type="ECO:0000313" key="1">
    <source>
        <dbReference type="EMBL" id="MST56143.1"/>
    </source>
</evidence>
<dbReference type="EMBL" id="VUNH01000009">
    <property type="protein sequence ID" value="MST56143.1"/>
    <property type="molecule type" value="Genomic_DNA"/>
</dbReference>
<accession>A0A6L5YDH8</accession>
<comment type="caution">
    <text evidence="1">The sequence shown here is derived from an EMBL/GenBank/DDBJ whole genome shotgun (WGS) entry which is preliminary data.</text>
</comment>
<dbReference type="RefSeq" id="WP_154529226.1">
    <property type="nucleotide sequence ID" value="NZ_VUNH01000009.1"/>
</dbReference>
<sequence>MKFDMLNYRYPSRRSVICGRKGMVCTSQPLAAQAGLDILKKGGNAVDAMIATAICMTVLEPTGNGLGSDAFDLVWFGGKLYGLNGSGGAAKLQTLEKMKAKGYDSMPQRGWDSVTVPGAVSAWSELHQRFGRLPFKELFAAAIDYAENGYPVHPIVGRLWNDAAKVFMPFRDKPEFRPFFETFLKNGAPAIGSLVRLPDHARTLRELAETNCESFYRGRIAAAFDAFSKETGGLLRAEDLAAYRAEWVEPVRTNYKGYEVCEIPPNGHGIVALMTLNMLQKMDTSLGRDAEPTVHKQLEAMKLAFTDGQTYIADPRFMKMKTDFLLSDAYAAGRSGEIGAEALLPKPIDPQCGGTVYMCAADSEGNMISHIQSNFRGFGSGIVIPGYGIALNDRGNGFKLDPRSDDCIAPGKKPYHTIIPGFLMKDGRAVGPFGVMGGFMQPQGHVQVLMNMIDYGLNPQEALDAPRWQWIGGKKVELEAGFDPAVAEGLRKRGHEVTVTDDFLSFGRGQMILRGGDDVLIGATEPRADGCVAAW</sequence>
<dbReference type="Gene3D" id="3.60.20.40">
    <property type="match status" value="1"/>
</dbReference>
<reference evidence="1 2" key="1">
    <citation type="submission" date="2019-08" db="EMBL/GenBank/DDBJ databases">
        <title>In-depth cultivation of the pig gut microbiome towards novel bacterial diversity and tailored functional studies.</title>
        <authorList>
            <person name="Wylensek D."/>
            <person name="Hitch T.C.A."/>
            <person name="Clavel T."/>
        </authorList>
    </citation>
    <scope>NUCLEOTIDE SEQUENCE [LARGE SCALE GENOMIC DNA]</scope>
    <source>
        <strain evidence="1 2">SM-530-WT-4B</strain>
    </source>
</reference>
<dbReference type="PANTHER" id="PTHR43881">
    <property type="entry name" value="GAMMA-GLUTAMYLTRANSPEPTIDASE (AFU_ORTHOLOGUE AFUA_4G13580)"/>
    <property type="match status" value="1"/>
</dbReference>
<dbReference type="Gene3D" id="1.10.246.230">
    <property type="match status" value="1"/>
</dbReference>
<name>A0A6L5YDH8_9BACT</name>
<organism evidence="1 2">
    <name type="scientific">Pyramidobacter porci</name>
    <dbReference type="NCBI Taxonomy" id="2605789"/>
    <lineage>
        <taxon>Bacteria</taxon>
        <taxon>Thermotogati</taxon>
        <taxon>Synergistota</taxon>
        <taxon>Synergistia</taxon>
        <taxon>Synergistales</taxon>
        <taxon>Dethiosulfovibrionaceae</taxon>
        <taxon>Pyramidobacter</taxon>
    </lineage>
</organism>